<evidence type="ECO:0000256" key="1">
    <source>
        <dbReference type="ARBA" id="ARBA00004370"/>
    </source>
</evidence>
<dbReference type="GO" id="GO:0006121">
    <property type="term" value="P:mitochondrial electron transport, succinate to ubiquinone"/>
    <property type="evidence" value="ECO:0007669"/>
    <property type="project" value="TreeGrafter"/>
</dbReference>
<dbReference type="Gene3D" id="1.20.1300.10">
    <property type="entry name" value="Fumarate reductase/succinate dehydrogenase, transmembrane subunit"/>
    <property type="match status" value="1"/>
</dbReference>
<evidence type="ECO:0000256" key="3">
    <source>
        <dbReference type="ARBA" id="ARBA00022692"/>
    </source>
</evidence>
<evidence type="ECO:0000256" key="2">
    <source>
        <dbReference type="ARBA" id="ARBA00022617"/>
    </source>
</evidence>
<dbReference type="GO" id="GO:0006099">
    <property type="term" value="P:tricarboxylic acid cycle"/>
    <property type="evidence" value="ECO:0007669"/>
    <property type="project" value="InterPro"/>
</dbReference>
<name>A0A1Y5IFP4_OSTTA</name>
<dbReference type="OrthoDB" id="588261at2759"/>
<keyword evidence="7" id="KW-0472">Membrane</keyword>
<dbReference type="GO" id="GO:0005739">
    <property type="term" value="C:mitochondrion"/>
    <property type="evidence" value="ECO:0007669"/>
    <property type="project" value="GOC"/>
</dbReference>
<dbReference type="GO" id="GO:0009055">
    <property type="term" value="F:electron transfer activity"/>
    <property type="evidence" value="ECO:0007669"/>
    <property type="project" value="InterPro"/>
</dbReference>
<keyword evidence="2" id="KW-0349">Heme</keyword>
<dbReference type="PANTHER" id="PTHR10978">
    <property type="entry name" value="SUCCINATE DEHYDROGENASE CYTOCHROME B560 SUBUNIT"/>
    <property type="match status" value="1"/>
</dbReference>
<reference evidence="9" key="1">
    <citation type="submission" date="2017-04" db="EMBL/GenBank/DDBJ databases">
        <title>Population genomics of picophytoplankton unveils novel chromosome hypervariability.</title>
        <authorList>
            <consortium name="DOE Joint Genome Institute"/>
            <person name="Blanc-Mathieu R."/>
            <person name="Krasovec M."/>
            <person name="Hebrard M."/>
            <person name="Yau S."/>
            <person name="Desgranges E."/>
            <person name="Martin J."/>
            <person name="Schackwitz W."/>
            <person name="Kuo A."/>
            <person name="Salin G."/>
            <person name="Donnadieu C."/>
            <person name="Desdevises Y."/>
            <person name="Sanchez-Ferandin S."/>
            <person name="Moreau H."/>
            <person name="Rivals E."/>
            <person name="Grigoriev I.V."/>
            <person name="Grimsley N."/>
            <person name="Eyre-Walker A."/>
            <person name="Piganeau G."/>
        </authorList>
    </citation>
    <scope>NUCLEOTIDE SEQUENCE [LARGE SCALE GENOMIC DNA]</scope>
    <source>
        <strain evidence="9">RCC 1115</strain>
    </source>
</reference>
<dbReference type="SUPFAM" id="SSF81343">
    <property type="entry name" value="Fumarate reductase respiratory complex transmembrane subunits"/>
    <property type="match status" value="1"/>
</dbReference>
<dbReference type="InterPro" id="IPR014314">
    <property type="entry name" value="Succ_DH_cytb556"/>
</dbReference>
<comment type="subcellular location">
    <subcellularLocation>
        <location evidence="1">Membrane</location>
    </subcellularLocation>
</comment>
<keyword evidence="6" id="KW-0408">Iron</keyword>
<dbReference type="Proteomes" id="UP000195557">
    <property type="component" value="Unassembled WGS sequence"/>
</dbReference>
<dbReference type="AlphaFoldDB" id="A0A1Y5IFP4"/>
<dbReference type="KEGG" id="ota:OT_ostta06g03120"/>
<dbReference type="GO" id="GO:0016020">
    <property type="term" value="C:membrane"/>
    <property type="evidence" value="ECO:0007669"/>
    <property type="project" value="UniProtKB-SubCell"/>
</dbReference>
<dbReference type="InterPro" id="IPR034804">
    <property type="entry name" value="SQR/QFR_C/D"/>
</dbReference>
<dbReference type="eggNOG" id="ENOG502S9YU">
    <property type="taxonomic scope" value="Eukaryota"/>
</dbReference>
<dbReference type="GO" id="GO:0046872">
    <property type="term" value="F:metal ion binding"/>
    <property type="evidence" value="ECO:0007669"/>
    <property type="project" value="UniProtKB-KW"/>
</dbReference>
<evidence type="ECO:0000256" key="5">
    <source>
        <dbReference type="ARBA" id="ARBA00022989"/>
    </source>
</evidence>
<dbReference type="PANTHER" id="PTHR10978:SF5">
    <property type="entry name" value="SUCCINATE DEHYDROGENASE CYTOCHROME B560 SUBUNIT, MITOCHONDRIAL"/>
    <property type="match status" value="1"/>
</dbReference>
<organism evidence="9">
    <name type="scientific">Ostreococcus tauri</name>
    <name type="common">Marine green alga</name>
    <dbReference type="NCBI Taxonomy" id="70448"/>
    <lineage>
        <taxon>Eukaryota</taxon>
        <taxon>Viridiplantae</taxon>
        <taxon>Chlorophyta</taxon>
        <taxon>Mamiellophyceae</taxon>
        <taxon>Mamiellales</taxon>
        <taxon>Bathycoccaceae</taxon>
        <taxon>Ostreococcus</taxon>
    </lineage>
</organism>
<proteinExistence type="predicted"/>
<dbReference type="InterPro" id="IPR000701">
    <property type="entry name" value="SuccDH_FuR_B_TM-su"/>
</dbReference>
<accession>A0A1Y5IFP4</accession>
<gene>
    <name evidence="9" type="ORF">BE221DRAFT_68097</name>
</gene>
<evidence type="ECO:0000256" key="4">
    <source>
        <dbReference type="ARBA" id="ARBA00022723"/>
    </source>
</evidence>
<keyword evidence="5" id="KW-1133">Transmembrane helix</keyword>
<sequence length="205" mass="21172">MRRVASTAGAIEARSALAGEGIDAIGGARTIPSMIARQQTRWIGSRGVPDEYGQPKTGGTSFLGTPKNHRALLERRPLSPDVFDADGSWRAHYKFPVVALSSITNRVTGVVLSGAVSSAGVIALVGGAEAVPAVIELVKAQSPVGVAPLKFALSFPFVFHTLGGFRHLVWDATTKGIDNASAKSTSVALFGASAAASAALAAYTW</sequence>
<evidence type="ECO:0000256" key="6">
    <source>
        <dbReference type="ARBA" id="ARBA00023004"/>
    </source>
</evidence>
<dbReference type="EMBL" id="KZ155774">
    <property type="protein sequence ID" value="OUS48379.1"/>
    <property type="molecule type" value="Genomic_DNA"/>
</dbReference>
<feature type="region of interest" description="Disordered" evidence="8">
    <location>
        <begin position="45"/>
        <end position="66"/>
    </location>
</feature>
<keyword evidence="4" id="KW-0479">Metal-binding</keyword>
<dbReference type="RefSeq" id="XP_003079949.2">
    <property type="nucleotide sequence ID" value="XM_003079901.2"/>
</dbReference>
<keyword evidence="3 9" id="KW-0812">Transmembrane</keyword>
<protein>
    <submittedName>
        <fullName evidence="9">Succinate dehydrogenase/Fumarate reductase transmembrane subunit-domain-containing protein</fullName>
    </submittedName>
</protein>
<evidence type="ECO:0000256" key="7">
    <source>
        <dbReference type="ARBA" id="ARBA00023136"/>
    </source>
</evidence>
<evidence type="ECO:0000313" key="9">
    <source>
        <dbReference type="EMBL" id="OUS48379.1"/>
    </source>
</evidence>
<dbReference type="OMA" id="SAMIAGW"/>
<dbReference type="CDD" id="cd03499">
    <property type="entry name" value="SQR_TypeC_SdhC"/>
    <property type="match status" value="1"/>
</dbReference>
<dbReference type="Pfam" id="PF01127">
    <property type="entry name" value="Sdh_cyt"/>
    <property type="match status" value="1"/>
</dbReference>
<evidence type="ECO:0000256" key="8">
    <source>
        <dbReference type="SAM" id="MobiDB-lite"/>
    </source>
</evidence>